<evidence type="ECO:0000313" key="2">
    <source>
        <dbReference type="EMBL" id="CAA9414467.1"/>
    </source>
</evidence>
<gene>
    <name evidence="2" type="ORF">AVDCRST_MAG66-2254</name>
</gene>
<reference evidence="2" key="1">
    <citation type="submission" date="2020-02" db="EMBL/GenBank/DDBJ databases">
        <authorList>
            <person name="Meier V. D."/>
        </authorList>
    </citation>
    <scope>NUCLEOTIDE SEQUENCE</scope>
    <source>
        <strain evidence="2">AVDCRST_MAG66</strain>
    </source>
</reference>
<organism evidence="2">
    <name type="scientific">uncultured Pseudonocardia sp</name>
    <dbReference type="NCBI Taxonomy" id="211455"/>
    <lineage>
        <taxon>Bacteria</taxon>
        <taxon>Bacillati</taxon>
        <taxon>Actinomycetota</taxon>
        <taxon>Actinomycetes</taxon>
        <taxon>Pseudonocardiales</taxon>
        <taxon>Pseudonocardiaceae</taxon>
        <taxon>Pseudonocardia</taxon>
        <taxon>environmental samples</taxon>
    </lineage>
</organism>
<protein>
    <submittedName>
        <fullName evidence="2">Uncharacterized protein</fullName>
    </submittedName>
</protein>
<dbReference type="EMBL" id="CADCUS010000331">
    <property type="protein sequence ID" value="CAA9414467.1"/>
    <property type="molecule type" value="Genomic_DNA"/>
</dbReference>
<evidence type="ECO:0000256" key="1">
    <source>
        <dbReference type="SAM" id="MobiDB-lite"/>
    </source>
</evidence>
<feature type="compositionally biased region" description="Low complexity" evidence="1">
    <location>
        <begin position="47"/>
        <end position="56"/>
    </location>
</feature>
<feature type="compositionally biased region" description="Basic residues" evidence="1">
    <location>
        <begin position="36"/>
        <end position="46"/>
    </location>
</feature>
<feature type="compositionally biased region" description="Low complexity" evidence="1">
    <location>
        <begin position="10"/>
        <end position="22"/>
    </location>
</feature>
<accession>A0A6J4PLR1</accession>
<feature type="non-terminal residue" evidence="2">
    <location>
        <position position="101"/>
    </location>
</feature>
<name>A0A6J4PLR1_9PSEU</name>
<feature type="non-terminal residue" evidence="2">
    <location>
        <position position="1"/>
    </location>
</feature>
<sequence length="101" mass="10838">AARPRRASRSRAAGPFRWSPRRGGPGPPGRGGPARGRCRVGPRGRAARTAAGERPGAPSPSRRRCGPWRAPALPARDRLRELADQLTQQHRVPVAIVTADL</sequence>
<proteinExistence type="predicted"/>
<feature type="region of interest" description="Disordered" evidence="1">
    <location>
        <begin position="1"/>
        <end position="69"/>
    </location>
</feature>
<dbReference type="AlphaFoldDB" id="A0A6J4PLR1"/>